<evidence type="ECO:0000256" key="2">
    <source>
        <dbReference type="ARBA" id="ARBA00022729"/>
    </source>
</evidence>
<dbReference type="GeneTree" id="ENSGT01000000214758"/>
<sequence length="253" mass="27739">MKEFMMSLFLIVTLLIIIMKAPGIDASTAVLVKTGGDVFLNVSEADVPKDFHIFLWKFVTEDVLVSFFSNGESKVHGVYAGRIDFSEKKHSIKLKNLQKSDSGLYTAVVIAASEQTLNEYNVTIQDPVSPVDLVVDSVSSASSSCNLTVTCITEDSDISSTFRCTTKTCYQEGEEKSKATKSGASLHVCLSNLSIICNHSNRVSWSEKKTATDPLCLPHAGKSEAYEMIDTEPCKSNFYPLNFFGFCHGPTTK</sequence>
<reference evidence="6" key="2">
    <citation type="submission" date="2025-09" db="UniProtKB">
        <authorList>
            <consortium name="Ensembl"/>
        </authorList>
    </citation>
    <scope>IDENTIFICATION</scope>
</reference>
<dbReference type="InterPro" id="IPR015631">
    <property type="entry name" value="CD2/SLAM_rcpt"/>
</dbReference>
<feature type="signal peptide" evidence="5">
    <location>
        <begin position="1"/>
        <end position="26"/>
    </location>
</feature>
<organism evidence="6 7">
    <name type="scientific">Fundulus heteroclitus</name>
    <name type="common">Killifish</name>
    <name type="synonym">Mummichog</name>
    <dbReference type="NCBI Taxonomy" id="8078"/>
    <lineage>
        <taxon>Eukaryota</taxon>
        <taxon>Metazoa</taxon>
        <taxon>Chordata</taxon>
        <taxon>Craniata</taxon>
        <taxon>Vertebrata</taxon>
        <taxon>Euteleostomi</taxon>
        <taxon>Actinopterygii</taxon>
        <taxon>Neopterygii</taxon>
        <taxon>Teleostei</taxon>
        <taxon>Neoteleostei</taxon>
        <taxon>Acanthomorphata</taxon>
        <taxon>Ovalentaria</taxon>
        <taxon>Atherinomorphae</taxon>
        <taxon>Cyprinodontiformes</taxon>
        <taxon>Fundulidae</taxon>
        <taxon>Fundulus</taxon>
    </lineage>
</organism>
<keyword evidence="3" id="KW-0472">Membrane</keyword>
<dbReference type="Proteomes" id="UP000265000">
    <property type="component" value="Unplaced"/>
</dbReference>
<keyword evidence="2 5" id="KW-0732">Signal</keyword>
<dbReference type="AlphaFoldDB" id="A0A3Q2Q539"/>
<name>A0A3Q2Q539_FUNHE</name>
<protein>
    <submittedName>
        <fullName evidence="6">SLAM family member 7</fullName>
    </submittedName>
</protein>
<evidence type="ECO:0000256" key="3">
    <source>
        <dbReference type="ARBA" id="ARBA00023136"/>
    </source>
</evidence>
<dbReference type="InterPro" id="IPR036179">
    <property type="entry name" value="Ig-like_dom_sf"/>
</dbReference>
<keyword evidence="7" id="KW-1185">Reference proteome</keyword>
<dbReference type="GO" id="GO:0016020">
    <property type="term" value="C:membrane"/>
    <property type="evidence" value="ECO:0007669"/>
    <property type="project" value="UniProtKB-SubCell"/>
</dbReference>
<accession>A0A3Q2Q539</accession>
<dbReference type="PANTHER" id="PTHR12080">
    <property type="entry name" value="SIGNALING LYMPHOCYTIC ACTIVATION MOLECULE"/>
    <property type="match status" value="1"/>
</dbReference>
<reference evidence="6" key="1">
    <citation type="submission" date="2025-08" db="UniProtKB">
        <authorList>
            <consortium name="Ensembl"/>
        </authorList>
    </citation>
    <scope>IDENTIFICATION</scope>
</reference>
<evidence type="ECO:0000256" key="4">
    <source>
        <dbReference type="ARBA" id="ARBA00023180"/>
    </source>
</evidence>
<evidence type="ECO:0000313" key="7">
    <source>
        <dbReference type="Proteomes" id="UP000265000"/>
    </source>
</evidence>
<dbReference type="PANTHER" id="PTHR12080:SF80">
    <property type="entry name" value="IMMUNOGLOBULIN V-SET DOMAIN-CONTAINING PROTEIN"/>
    <property type="match status" value="1"/>
</dbReference>
<comment type="subcellular location">
    <subcellularLocation>
        <location evidence="1">Membrane</location>
    </subcellularLocation>
</comment>
<dbReference type="SUPFAM" id="SSF48726">
    <property type="entry name" value="Immunoglobulin"/>
    <property type="match status" value="1"/>
</dbReference>
<proteinExistence type="predicted"/>
<dbReference type="STRING" id="8078.ENSFHEP00000021047"/>
<dbReference type="InterPro" id="IPR013783">
    <property type="entry name" value="Ig-like_fold"/>
</dbReference>
<evidence type="ECO:0000256" key="1">
    <source>
        <dbReference type="ARBA" id="ARBA00004370"/>
    </source>
</evidence>
<feature type="chain" id="PRO_5018785688" evidence="5">
    <location>
        <begin position="27"/>
        <end position="253"/>
    </location>
</feature>
<keyword evidence="4" id="KW-0325">Glycoprotein</keyword>
<evidence type="ECO:0000313" key="6">
    <source>
        <dbReference type="Ensembl" id="ENSFHEP00000021047.1"/>
    </source>
</evidence>
<dbReference type="Ensembl" id="ENSFHET00000030713.1">
    <property type="protein sequence ID" value="ENSFHEP00000021047.1"/>
    <property type="gene ID" value="ENSFHEG00000023009.1"/>
</dbReference>
<evidence type="ECO:0000256" key="5">
    <source>
        <dbReference type="SAM" id="SignalP"/>
    </source>
</evidence>
<dbReference type="Gene3D" id="2.60.40.10">
    <property type="entry name" value="Immunoglobulins"/>
    <property type="match status" value="1"/>
</dbReference>